<keyword evidence="1" id="KW-1133">Transmembrane helix</keyword>
<proteinExistence type="predicted"/>
<evidence type="ECO:0000313" key="3">
    <source>
        <dbReference type="Proteomes" id="UP001597282"/>
    </source>
</evidence>
<dbReference type="EMBL" id="JBHTNU010000016">
    <property type="protein sequence ID" value="MFD1428000.1"/>
    <property type="molecule type" value="Genomic_DNA"/>
</dbReference>
<gene>
    <name evidence="2" type="ORF">ACFQ4Y_13925</name>
</gene>
<evidence type="ECO:0000256" key="1">
    <source>
        <dbReference type="SAM" id="Phobius"/>
    </source>
</evidence>
<accession>A0ABW4CEI5</accession>
<feature type="transmembrane region" description="Helical" evidence="1">
    <location>
        <begin position="39"/>
        <end position="61"/>
    </location>
</feature>
<keyword evidence="1" id="KW-0472">Membrane</keyword>
<name>A0ABW4CEI5_9BACL</name>
<keyword evidence="3" id="KW-1185">Reference proteome</keyword>
<organism evidence="2 3">
    <name type="scientific">Kroppenstedtia sanguinis</name>
    <dbReference type="NCBI Taxonomy" id="1380684"/>
    <lineage>
        <taxon>Bacteria</taxon>
        <taxon>Bacillati</taxon>
        <taxon>Bacillota</taxon>
        <taxon>Bacilli</taxon>
        <taxon>Bacillales</taxon>
        <taxon>Thermoactinomycetaceae</taxon>
        <taxon>Kroppenstedtia</taxon>
    </lineage>
</organism>
<reference evidence="3" key="1">
    <citation type="journal article" date="2019" name="Int. J. Syst. Evol. Microbiol.">
        <title>The Global Catalogue of Microorganisms (GCM) 10K type strain sequencing project: providing services to taxonomists for standard genome sequencing and annotation.</title>
        <authorList>
            <consortium name="The Broad Institute Genomics Platform"/>
            <consortium name="The Broad Institute Genome Sequencing Center for Infectious Disease"/>
            <person name="Wu L."/>
            <person name="Ma J."/>
        </authorList>
    </citation>
    <scope>NUCLEOTIDE SEQUENCE [LARGE SCALE GENOMIC DNA]</scope>
    <source>
        <strain evidence="3">S1</strain>
    </source>
</reference>
<evidence type="ECO:0000313" key="2">
    <source>
        <dbReference type="EMBL" id="MFD1428000.1"/>
    </source>
</evidence>
<sequence>MEQLEKEMNQLSAKNDSYDYLKEETKSYREFVEGEWDRFINLLQCVLPLVVTVIGATLIFFDVKSVKGIKKRADEKAEEIKKDVENTVQNQFEGRAEQAFEKVIGNEVTDLQDRIGELGELVDKEVWYKSSKILVLDRGNIRPLLSTSPLDKNLKIDYEAPPYHRLSQLLKLNEVDIIVYEYDLNAEDQRDSDLIKVLKQIKKDSDLPIPMVVYYPDRLNNEIKEYLDIYKWYVFANSPVTLFTNMYSLAHVFHSKKNQF</sequence>
<dbReference type="Proteomes" id="UP001597282">
    <property type="component" value="Unassembled WGS sequence"/>
</dbReference>
<keyword evidence="1" id="KW-0812">Transmembrane</keyword>
<comment type="caution">
    <text evidence="2">The sequence shown here is derived from an EMBL/GenBank/DDBJ whole genome shotgun (WGS) entry which is preliminary data.</text>
</comment>
<protein>
    <submittedName>
        <fullName evidence="2">Uncharacterized protein</fullName>
    </submittedName>
</protein>